<dbReference type="STRING" id="935700.jaqu_17530"/>
<accession>A0A0D1EL83</accession>
<gene>
    <name evidence="2" type="ORF">jaqu_17530</name>
</gene>
<organism evidence="2 3">
    <name type="scientific">Jannaschia aquimarina</name>
    <dbReference type="NCBI Taxonomy" id="935700"/>
    <lineage>
        <taxon>Bacteria</taxon>
        <taxon>Pseudomonadati</taxon>
        <taxon>Pseudomonadota</taxon>
        <taxon>Alphaproteobacteria</taxon>
        <taxon>Rhodobacterales</taxon>
        <taxon>Roseobacteraceae</taxon>
        <taxon>Jannaschia</taxon>
    </lineage>
</organism>
<evidence type="ECO:0000313" key="3">
    <source>
        <dbReference type="Proteomes" id="UP000032232"/>
    </source>
</evidence>
<dbReference type="EMBL" id="JYFE01000032">
    <property type="protein sequence ID" value="KIT16525.1"/>
    <property type="molecule type" value="Genomic_DNA"/>
</dbReference>
<name>A0A0D1EL83_9RHOB</name>
<evidence type="ECO:0000256" key="1">
    <source>
        <dbReference type="SAM" id="Phobius"/>
    </source>
</evidence>
<keyword evidence="1" id="KW-0812">Transmembrane</keyword>
<feature type="transmembrane region" description="Helical" evidence="1">
    <location>
        <begin position="12"/>
        <end position="31"/>
    </location>
</feature>
<keyword evidence="1" id="KW-0472">Membrane</keyword>
<sequence>MKTTPEHRAPIRVRPLFIVVVAAAAMLWVAFDGRAERAGSLDRSDLANVQMTSFNVPDLAAALADACAVTGCDASDLVDMFRAGLPAMTDDELAEAEALTQAIAAQSEATLARYDASGADRPEIRARLAAQAMADEAIARFHAAELARRADTPAS</sequence>
<keyword evidence="3" id="KW-1185">Reference proteome</keyword>
<protein>
    <submittedName>
        <fullName evidence="2">Uncharacterized protein</fullName>
    </submittedName>
</protein>
<dbReference type="PATRIC" id="fig|935700.4.peg.1817"/>
<dbReference type="Proteomes" id="UP000032232">
    <property type="component" value="Unassembled WGS sequence"/>
</dbReference>
<evidence type="ECO:0000313" key="2">
    <source>
        <dbReference type="EMBL" id="KIT16525.1"/>
    </source>
</evidence>
<proteinExistence type="predicted"/>
<keyword evidence="1" id="KW-1133">Transmembrane helix</keyword>
<dbReference type="RefSeq" id="WP_043918578.1">
    <property type="nucleotide sequence ID" value="NZ_FZPF01000005.1"/>
</dbReference>
<reference evidence="2 3" key="1">
    <citation type="submission" date="2015-02" db="EMBL/GenBank/DDBJ databases">
        <title>Genome Sequence of Jannaschia aquimarina DSM28248, a member of the Roseobacter clade.</title>
        <authorList>
            <person name="Voget S."/>
            <person name="Daniel R."/>
        </authorList>
    </citation>
    <scope>NUCLEOTIDE SEQUENCE [LARGE SCALE GENOMIC DNA]</scope>
    <source>
        <strain evidence="2 3">GSW-M26</strain>
    </source>
</reference>
<comment type="caution">
    <text evidence="2">The sequence shown here is derived from an EMBL/GenBank/DDBJ whole genome shotgun (WGS) entry which is preliminary data.</text>
</comment>
<dbReference type="AlphaFoldDB" id="A0A0D1EL83"/>